<dbReference type="EMBL" id="JAQQAF010000001">
    <property type="protein sequence ID" value="KAJ8512512.1"/>
    <property type="molecule type" value="Genomic_DNA"/>
</dbReference>
<feature type="transmembrane region" description="Helical" evidence="12">
    <location>
        <begin position="128"/>
        <end position="150"/>
    </location>
</feature>
<dbReference type="GO" id="GO:0015098">
    <property type="term" value="F:molybdate ion transmembrane transporter activity"/>
    <property type="evidence" value="ECO:0007669"/>
    <property type="project" value="InterPro"/>
</dbReference>
<keyword evidence="6 12" id="KW-0812">Transmembrane</keyword>
<proteinExistence type="predicted"/>
<dbReference type="GO" id="GO:0006811">
    <property type="term" value="P:monoatomic ion transport"/>
    <property type="evidence" value="ECO:0007669"/>
    <property type="project" value="UniProtKB-KW"/>
</dbReference>
<comment type="function">
    <text evidence="1">Mediates high-affinity intracellular uptake of the rare oligo-element molybdenum.</text>
</comment>
<dbReference type="InterPro" id="IPR036259">
    <property type="entry name" value="MFS_trans_sf"/>
</dbReference>
<feature type="transmembrane region" description="Helical" evidence="12">
    <location>
        <begin position="344"/>
        <end position="371"/>
    </location>
</feature>
<feature type="transmembrane region" description="Helical" evidence="12">
    <location>
        <begin position="198"/>
        <end position="219"/>
    </location>
</feature>
<evidence type="ECO:0000256" key="7">
    <source>
        <dbReference type="ARBA" id="ARBA00022989"/>
    </source>
</evidence>
<keyword evidence="8" id="KW-0406">Ion transport</keyword>
<evidence type="ECO:0000256" key="3">
    <source>
        <dbReference type="ARBA" id="ARBA00021242"/>
    </source>
</evidence>
<dbReference type="SUPFAM" id="SSF103473">
    <property type="entry name" value="MFS general substrate transporter"/>
    <property type="match status" value="1"/>
</dbReference>
<keyword evidence="9 12" id="KW-0472">Membrane</keyword>
<evidence type="ECO:0000256" key="1">
    <source>
        <dbReference type="ARBA" id="ARBA00003019"/>
    </source>
</evidence>
<organism evidence="14 15">
    <name type="scientific">Ensete ventricosum</name>
    <name type="common">Abyssinian banana</name>
    <name type="synonym">Musa ensete</name>
    <dbReference type="NCBI Taxonomy" id="4639"/>
    <lineage>
        <taxon>Eukaryota</taxon>
        <taxon>Viridiplantae</taxon>
        <taxon>Streptophyta</taxon>
        <taxon>Embryophyta</taxon>
        <taxon>Tracheophyta</taxon>
        <taxon>Spermatophyta</taxon>
        <taxon>Magnoliopsida</taxon>
        <taxon>Liliopsida</taxon>
        <taxon>Zingiberales</taxon>
        <taxon>Musaceae</taxon>
        <taxon>Ensete</taxon>
    </lineage>
</organism>
<evidence type="ECO:0000256" key="8">
    <source>
        <dbReference type="ARBA" id="ARBA00023065"/>
    </source>
</evidence>
<dbReference type="Proteomes" id="UP001222027">
    <property type="component" value="Unassembled WGS sequence"/>
</dbReference>
<feature type="transmembrane region" description="Helical" evidence="12">
    <location>
        <begin position="42"/>
        <end position="64"/>
    </location>
</feature>
<dbReference type="PANTHER" id="PTHR23516:SF1">
    <property type="entry name" value="MOLYBDATE-ANION TRANSPORTER"/>
    <property type="match status" value="1"/>
</dbReference>
<keyword evidence="13" id="KW-0732">Signal</keyword>
<dbReference type="Pfam" id="PF05631">
    <property type="entry name" value="MFS_5"/>
    <property type="match status" value="1"/>
</dbReference>
<evidence type="ECO:0000256" key="5">
    <source>
        <dbReference type="ARBA" id="ARBA00022475"/>
    </source>
</evidence>
<protein>
    <recommendedName>
        <fullName evidence="3">Molybdate-anion transporter</fullName>
    </recommendedName>
    <alternativeName>
        <fullName evidence="10">Major facilitator superfamily domain-containing protein 5</fullName>
    </alternativeName>
    <alternativeName>
        <fullName evidence="11">Molybdate transporter 2 homolog</fullName>
    </alternativeName>
</protein>
<evidence type="ECO:0000256" key="2">
    <source>
        <dbReference type="ARBA" id="ARBA00004651"/>
    </source>
</evidence>
<feature type="transmembrane region" description="Helical" evidence="12">
    <location>
        <begin position="410"/>
        <end position="428"/>
    </location>
</feature>
<dbReference type="GO" id="GO:0005886">
    <property type="term" value="C:plasma membrane"/>
    <property type="evidence" value="ECO:0007669"/>
    <property type="project" value="UniProtKB-SubCell"/>
</dbReference>
<evidence type="ECO:0000313" key="15">
    <source>
        <dbReference type="Proteomes" id="UP001222027"/>
    </source>
</evidence>
<dbReference type="Gene3D" id="1.20.1250.20">
    <property type="entry name" value="MFS general substrate transporter like domains"/>
    <property type="match status" value="1"/>
</dbReference>
<dbReference type="AlphaFoldDB" id="A0AAV8RZH6"/>
<evidence type="ECO:0000256" key="13">
    <source>
        <dbReference type="SAM" id="SignalP"/>
    </source>
</evidence>
<evidence type="ECO:0000256" key="11">
    <source>
        <dbReference type="ARBA" id="ARBA00032555"/>
    </source>
</evidence>
<feature type="signal peptide" evidence="13">
    <location>
        <begin position="1"/>
        <end position="18"/>
    </location>
</feature>
<accession>A0AAV8RZH6</accession>
<name>A0AAV8RZH6_ENSVE</name>
<evidence type="ECO:0000313" key="14">
    <source>
        <dbReference type="EMBL" id="KAJ8512512.1"/>
    </source>
</evidence>
<comment type="subcellular location">
    <subcellularLocation>
        <location evidence="2">Cell membrane</location>
        <topology evidence="2">Multi-pass membrane protein</topology>
    </subcellularLocation>
</comment>
<evidence type="ECO:0000256" key="9">
    <source>
        <dbReference type="ARBA" id="ARBA00023136"/>
    </source>
</evidence>
<evidence type="ECO:0000256" key="12">
    <source>
        <dbReference type="SAM" id="Phobius"/>
    </source>
</evidence>
<comment type="caution">
    <text evidence="14">The sequence shown here is derived from an EMBL/GenBank/DDBJ whole genome shotgun (WGS) entry which is preliminary data.</text>
</comment>
<keyword evidence="7 12" id="KW-1133">Transmembrane helix</keyword>
<keyword evidence="5" id="KW-1003">Cell membrane</keyword>
<gene>
    <name evidence="14" type="ORF">OPV22_002946</name>
</gene>
<evidence type="ECO:0000256" key="4">
    <source>
        <dbReference type="ARBA" id="ARBA00022448"/>
    </source>
</evidence>
<dbReference type="InterPro" id="IPR008509">
    <property type="entry name" value="MOT2/MFSD5"/>
</dbReference>
<feature type="transmembrane region" description="Helical" evidence="12">
    <location>
        <begin position="162"/>
        <end position="186"/>
    </location>
</feature>
<dbReference type="CDD" id="cd17487">
    <property type="entry name" value="MFS_MFSD5_like"/>
    <property type="match status" value="1"/>
</dbReference>
<feature type="transmembrane region" description="Helical" evidence="12">
    <location>
        <begin position="285"/>
        <end position="306"/>
    </location>
</feature>
<evidence type="ECO:0000256" key="10">
    <source>
        <dbReference type="ARBA" id="ARBA00030646"/>
    </source>
</evidence>
<feature type="chain" id="PRO_5043642205" description="Molybdate-anion transporter" evidence="13">
    <location>
        <begin position="19"/>
        <end position="461"/>
    </location>
</feature>
<keyword evidence="4" id="KW-0813">Transport</keyword>
<feature type="transmembrane region" description="Helical" evidence="12">
    <location>
        <begin position="76"/>
        <end position="96"/>
    </location>
</feature>
<keyword evidence="15" id="KW-1185">Reference proteome</keyword>
<evidence type="ECO:0000256" key="6">
    <source>
        <dbReference type="ARBA" id="ARBA00022692"/>
    </source>
</evidence>
<reference evidence="14 15" key="1">
    <citation type="submission" date="2022-12" db="EMBL/GenBank/DDBJ databases">
        <title>Chromosome-scale assembly of the Ensete ventricosum genome.</title>
        <authorList>
            <person name="Dussert Y."/>
            <person name="Stocks J."/>
            <person name="Wendawek A."/>
            <person name="Woldeyes F."/>
            <person name="Nichols R.A."/>
            <person name="Borrell J.S."/>
        </authorList>
    </citation>
    <scope>NUCLEOTIDE SEQUENCE [LARGE SCALE GENOMIC DNA]</scope>
    <source>
        <strain evidence="15">cv. Maze</strain>
        <tissue evidence="14">Seeds</tissue>
    </source>
</reference>
<sequence>MVMFYHLVFGGLAAAVMAMELSNTSKDRVAISSAFNAFRNNYLVVYSLMMAGDWLQGPYAYYLYSQYGYDKRDIGRLFIVGFGSSMLFGTIVGSLADKQGRKRACVTYCITYILSCMTKHFPEYELLMVGRVLGGVSTSLLLSAFESWLVAEHNKRGFEAEWLSVTFSKAIFLGNGLIAIFSRLLAKFLVVNMEFDPVVPFDAAACFLAIGMAIILSSWSENYGDPSESKDLITQFKGAAAAIASDGKIALLGAIQSLIEVSRFIFVSLWTLALSPDDEDIPHGFISVTFMMSLMLGSTIASRLMTRANLKVESYMQRVFAISAFTMLLPIVSNFLGAPSVEDGSLSFGGCIQLLGFCVFEACVGIFWPYIMKMRSQYIPEEARSTIMNFFRIPLNIFVCVVFYNADAFGITGMFGMSCIFLFMASVLQKRLRVISDSQKLKPQAWTDLMEGGDEAKTSNI</sequence>
<feature type="transmembrane region" description="Helical" evidence="12">
    <location>
        <begin position="318"/>
        <end position="338"/>
    </location>
</feature>
<dbReference type="PANTHER" id="PTHR23516">
    <property type="entry name" value="SAM (S-ADENOSYL METHIONINE) TRANSPORTER"/>
    <property type="match status" value="1"/>
</dbReference>
<feature type="transmembrane region" description="Helical" evidence="12">
    <location>
        <begin position="383"/>
        <end position="404"/>
    </location>
</feature>